<dbReference type="InterPro" id="IPR044822">
    <property type="entry name" value="Myb_DNA-bind_4"/>
</dbReference>
<comment type="caution">
    <text evidence="3">The sequence shown here is derived from an EMBL/GenBank/DDBJ whole genome shotgun (WGS) entry which is preliminary data.</text>
</comment>
<organism evidence="3 4">
    <name type="scientific">Hevea brasiliensis</name>
    <name type="common">Para rubber tree</name>
    <name type="synonym">Siphonia brasiliensis</name>
    <dbReference type="NCBI Taxonomy" id="3981"/>
    <lineage>
        <taxon>Eukaryota</taxon>
        <taxon>Viridiplantae</taxon>
        <taxon>Streptophyta</taxon>
        <taxon>Embryophyta</taxon>
        <taxon>Tracheophyta</taxon>
        <taxon>Spermatophyta</taxon>
        <taxon>Magnoliopsida</taxon>
        <taxon>eudicotyledons</taxon>
        <taxon>Gunneridae</taxon>
        <taxon>Pentapetalae</taxon>
        <taxon>rosids</taxon>
        <taxon>fabids</taxon>
        <taxon>Malpighiales</taxon>
        <taxon>Euphorbiaceae</taxon>
        <taxon>Crotonoideae</taxon>
        <taxon>Micrandreae</taxon>
        <taxon>Hevea</taxon>
    </lineage>
</organism>
<feature type="compositionally biased region" description="Basic and acidic residues" evidence="1">
    <location>
        <begin position="1"/>
        <end position="12"/>
    </location>
</feature>
<sequence length="323" mass="36644">MEAKEAANEFQKKGTKRRKGVEDSSKRSGNAGAPRTRSQVAPDWTTKEALILVNEIAAVEGDCLRVLSSYQKWKIIVENCTVLDLPRTANQCRSKWNSLLAEYNQIKQWDSKSKNDSYCFLDCERRKQLGLPENFDNELFKAIDDYVRAQKDRPDTDPDTDPEAQADLLHVIAKLGSKRKLNALLGEKPQNCCTKEQPLKFHTGEEPQNSWKGENPQMCCEKEKPQNIQAEEKPQKTLMEEKPKNDCTQKRKITGTEEMDQMMVDRLRENAELIHAIVQENPPEIADFGAADFVRGQGDKLIACLGDIVNILNQCPHLVQASD</sequence>
<proteinExistence type="predicted"/>
<protein>
    <recommendedName>
        <fullName evidence="2">Myb-like domain-containing protein</fullName>
    </recommendedName>
</protein>
<dbReference type="Proteomes" id="UP001174677">
    <property type="component" value="Chromosome 11"/>
</dbReference>
<evidence type="ECO:0000256" key="1">
    <source>
        <dbReference type="SAM" id="MobiDB-lite"/>
    </source>
</evidence>
<dbReference type="PANTHER" id="PTHR33492">
    <property type="entry name" value="OSJNBA0043A12.37 PROTEIN-RELATED"/>
    <property type="match status" value="1"/>
</dbReference>
<dbReference type="InterPro" id="IPR001005">
    <property type="entry name" value="SANT/Myb"/>
</dbReference>
<evidence type="ECO:0000313" key="4">
    <source>
        <dbReference type="Proteomes" id="UP001174677"/>
    </source>
</evidence>
<accession>A0ABQ9LJW7</accession>
<dbReference type="PROSITE" id="PS50090">
    <property type="entry name" value="MYB_LIKE"/>
    <property type="match status" value="1"/>
</dbReference>
<name>A0ABQ9LJW7_HEVBR</name>
<evidence type="ECO:0000259" key="2">
    <source>
        <dbReference type="PROSITE" id="PS50090"/>
    </source>
</evidence>
<evidence type="ECO:0000313" key="3">
    <source>
        <dbReference type="EMBL" id="KAJ9167562.1"/>
    </source>
</evidence>
<feature type="domain" description="Myb-like" evidence="2">
    <location>
        <begin position="44"/>
        <end position="100"/>
    </location>
</feature>
<reference evidence="3" key="1">
    <citation type="journal article" date="2023" name="Plant Biotechnol. J.">
        <title>Chromosome-level wild Hevea brasiliensis genome provides new tools for genomic-assisted breeding and valuable loci to elevate rubber yield.</title>
        <authorList>
            <person name="Cheng H."/>
            <person name="Song X."/>
            <person name="Hu Y."/>
            <person name="Wu T."/>
            <person name="Yang Q."/>
            <person name="An Z."/>
            <person name="Feng S."/>
            <person name="Deng Z."/>
            <person name="Wu W."/>
            <person name="Zeng X."/>
            <person name="Tu M."/>
            <person name="Wang X."/>
            <person name="Huang H."/>
        </authorList>
    </citation>
    <scope>NUCLEOTIDE SEQUENCE</scope>
    <source>
        <strain evidence="3">MT/VB/25A 57/8</strain>
    </source>
</reference>
<dbReference type="EMBL" id="JARPOI010000011">
    <property type="protein sequence ID" value="KAJ9167561.1"/>
    <property type="molecule type" value="Genomic_DNA"/>
</dbReference>
<dbReference type="EMBL" id="JARPOI010000011">
    <property type="protein sequence ID" value="KAJ9167562.1"/>
    <property type="molecule type" value="Genomic_DNA"/>
</dbReference>
<keyword evidence="4" id="KW-1185">Reference proteome</keyword>
<dbReference type="Gene3D" id="1.10.10.60">
    <property type="entry name" value="Homeodomain-like"/>
    <property type="match status" value="1"/>
</dbReference>
<dbReference type="PANTHER" id="PTHR33492:SF4">
    <property type="entry name" value="OS02G0174300 PROTEIN"/>
    <property type="match status" value="1"/>
</dbReference>
<feature type="region of interest" description="Disordered" evidence="1">
    <location>
        <begin position="1"/>
        <end position="40"/>
    </location>
</feature>
<dbReference type="Pfam" id="PF13837">
    <property type="entry name" value="Myb_DNA-bind_4"/>
    <property type="match status" value="1"/>
</dbReference>
<gene>
    <name evidence="3" type="ORF">P3X46_019184</name>
</gene>